<dbReference type="GO" id="GO:0003824">
    <property type="term" value="F:catalytic activity"/>
    <property type="evidence" value="ECO:0007669"/>
    <property type="project" value="UniProtKB-ARBA"/>
</dbReference>
<comment type="caution">
    <text evidence="2">The sequence shown here is derived from an EMBL/GenBank/DDBJ whole genome shotgun (WGS) entry which is preliminary data.</text>
</comment>
<accession>A0A7W7VXB6</accession>
<dbReference type="EMBL" id="JACHJV010000001">
    <property type="protein sequence ID" value="MBB4925544.1"/>
    <property type="molecule type" value="Genomic_DNA"/>
</dbReference>
<dbReference type="SUPFAM" id="SSF53474">
    <property type="entry name" value="alpha/beta-Hydrolases"/>
    <property type="match status" value="1"/>
</dbReference>
<dbReference type="Pfam" id="PF12697">
    <property type="entry name" value="Abhydrolase_6"/>
    <property type="match status" value="1"/>
</dbReference>
<dbReference type="AlphaFoldDB" id="A0A7W7VXB6"/>
<dbReference type="Proteomes" id="UP000540506">
    <property type="component" value="Unassembled WGS sequence"/>
</dbReference>
<organism evidence="2 3">
    <name type="scientific">Kitasatospora kifunensis</name>
    <name type="common">Streptomyces kifunensis</name>
    <dbReference type="NCBI Taxonomy" id="58351"/>
    <lineage>
        <taxon>Bacteria</taxon>
        <taxon>Bacillati</taxon>
        <taxon>Actinomycetota</taxon>
        <taxon>Actinomycetes</taxon>
        <taxon>Kitasatosporales</taxon>
        <taxon>Streptomycetaceae</taxon>
        <taxon>Kitasatospora</taxon>
    </lineage>
</organism>
<gene>
    <name evidence="2" type="ORF">FHR34_004537</name>
</gene>
<proteinExistence type="predicted"/>
<reference evidence="2 3" key="1">
    <citation type="submission" date="2020-08" db="EMBL/GenBank/DDBJ databases">
        <title>Sequencing the genomes of 1000 actinobacteria strains.</title>
        <authorList>
            <person name="Klenk H.-P."/>
        </authorList>
    </citation>
    <scope>NUCLEOTIDE SEQUENCE [LARGE SCALE GENOMIC DNA]</scope>
    <source>
        <strain evidence="2 3">DSM 41654</strain>
    </source>
</reference>
<evidence type="ECO:0000259" key="1">
    <source>
        <dbReference type="Pfam" id="PF12697"/>
    </source>
</evidence>
<dbReference type="InterPro" id="IPR029058">
    <property type="entry name" value="AB_hydrolase_fold"/>
</dbReference>
<dbReference type="PANTHER" id="PTHR43798">
    <property type="entry name" value="MONOACYLGLYCEROL LIPASE"/>
    <property type="match status" value="1"/>
</dbReference>
<dbReference type="InterPro" id="IPR000073">
    <property type="entry name" value="AB_hydrolase_1"/>
</dbReference>
<dbReference type="Gene3D" id="3.40.50.1820">
    <property type="entry name" value="alpha/beta hydrolase"/>
    <property type="match status" value="1"/>
</dbReference>
<evidence type="ECO:0000313" key="2">
    <source>
        <dbReference type="EMBL" id="MBB4925544.1"/>
    </source>
</evidence>
<sequence length="313" mass="32881">MPATDSGPADLGAVDLGPANLPPAAGPPLPVGARLLRVDGTVLHVRCEGSGPVCVLSGGLGCAWFDWDAVAALLVPHRTVVRFDRPGYGLSASAAAAPTLRGEAERIRRILSVLGLAGPATVVGHSMAAFHVEAFARLHPERTSAVVLVDGSTEPHARERPLPRARVRAARLAAGVARGLAVPYLLGPPGRRLVVRLATACGRDPAPRLLVRRCYRPWRALRAALLENTCYRDQAAQLLVLRAELPLPAPVVVLAADDGSASRRARRHRARQRQLALALGGRLTVAAPSGHLLMLDRPEAVAAAVLTANDSAD</sequence>
<name>A0A7W7VXB6_KITKI</name>
<keyword evidence="3" id="KW-1185">Reference proteome</keyword>
<protein>
    <submittedName>
        <fullName evidence="2">Pimeloyl-ACP methyl ester carboxylesterase</fullName>
    </submittedName>
</protein>
<dbReference type="PANTHER" id="PTHR43798:SF33">
    <property type="entry name" value="HYDROLASE, PUTATIVE (AFU_ORTHOLOGUE AFUA_2G14860)-RELATED"/>
    <property type="match status" value="1"/>
</dbReference>
<evidence type="ECO:0000313" key="3">
    <source>
        <dbReference type="Proteomes" id="UP000540506"/>
    </source>
</evidence>
<feature type="domain" description="AB hydrolase-1" evidence="1">
    <location>
        <begin position="59"/>
        <end position="304"/>
    </location>
</feature>
<dbReference type="GO" id="GO:0016020">
    <property type="term" value="C:membrane"/>
    <property type="evidence" value="ECO:0007669"/>
    <property type="project" value="TreeGrafter"/>
</dbReference>
<dbReference type="InterPro" id="IPR050266">
    <property type="entry name" value="AB_hydrolase_sf"/>
</dbReference>